<accession>A0A1I8AEJ5</accession>
<evidence type="ECO:0000313" key="3">
    <source>
        <dbReference type="WBParaSite" id="L893_g465.t1"/>
    </source>
</evidence>
<organism evidence="2 3">
    <name type="scientific">Steinernema glaseri</name>
    <dbReference type="NCBI Taxonomy" id="37863"/>
    <lineage>
        <taxon>Eukaryota</taxon>
        <taxon>Metazoa</taxon>
        <taxon>Ecdysozoa</taxon>
        <taxon>Nematoda</taxon>
        <taxon>Chromadorea</taxon>
        <taxon>Rhabditida</taxon>
        <taxon>Tylenchina</taxon>
        <taxon>Panagrolaimomorpha</taxon>
        <taxon>Strongyloidoidea</taxon>
        <taxon>Steinernematidae</taxon>
        <taxon>Steinernema</taxon>
    </lineage>
</organism>
<evidence type="ECO:0000313" key="2">
    <source>
        <dbReference type="Proteomes" id="UP000095287"/>
    </source>
</evidence>
<dbReference type="WBParaSite" id="L893_g465.t1">
    <property type="protein sequence ID" value="L893_g465.t1"/>
    <property type="gene ID" value="L893_g465"/>
</dbReference>
<reference evidence="3" key="1">
    <citation type="submission" date="2016-11" db="UniProtKB">
        <authorList>
            <consortium name="WormBaseParasite"/>
        </authorList>
    </citation>
    <scope>IDENTIFICATION</scope>
</reference>
<feature type="region of interest" description="Disordered" evidence="1">
    <location>
        <begin position="67"/>
        <end position="93"/>
    </location>
</feature>
<name>A0A1I8AEJ5_9BILA</name>
<proteinExistence type="predicted"/>
<dbReference type="Proteomes" id="UP000095287">
    <property type="component" value="Unplaced"/>
</dbReference>
<keyword evidence="2" id="KW-1185">Reference proteome</keyword>
<dbReference type="AlphaFoldDB" id="A0A1I8AEJ5"/>
<protein>
    <submittedName>
        <fullName evidence="3">Uncharacterized protein</fullName>
    </submittedName>
</protein>
<evidence type="ECO:0000256" key="1">
    <source>
        <dbReference type="SAM" id="MobiDB-lite"/>
    </source>
</evidence>
<sequence length="201" mass="22227">MCGRRSVEELLTAASHRIPHSGATIRDSSLCREELVASGSFPSVNRRLFAPLGVTAITRARRRMPLRTALTRDPPSSPPPATGTGYGSSGKGEAVEGLWESSAAGGDVVLPRRFTRTPVSNGVFAGVRELRCRWADLNKITAEQCILEGQRLNVRFWESALIIIIKNAISTTTDVLNESFQWLRRNDESISQTTRNYRRSE</sequence>